<name>A0ABQ9G3C0_9NEOP</name>
<dbReference type="Proteomes" id="UP001159363">
    <property type="component" value="Chromosome 15"/>
</dbReference>
<keyword evidence="3" id="KW-1185">Reference proteome</keyword>
<evidence type="ECO:0000256" key="1">
    <source>
        <dbReference type="SAM" id="MobiDB-lite"/>
    </source>
</evidence>
<feature type="region of interest" description="Disordered" evidence="1">
    <location>
        <begin position="1264"/>
        <end position="1286"/>
    </location>
</feature>
<evidence type="ECO:0000313" key="3">
    <source>
        <dbReference type="Proteomes" id="UP001159363"/>
    </source>
</evidence>
<evidence type="ECO:0000313" key="2">
    <source>
        <dbReference type="EMBL" id="KAJ8866567.1"/>
    </source>
</evidence>
<organism evidence="2 3">
    <name type="scientific">Dryococelus australis</name>
    <dbReference type="NCBI Taxonomy" id="614101"/>
    <lineage>
        <taxon>Eukaryota</taxon>
        <taxon>Metazoa</taxon>
        <taxon>Ecdysozoa</taxon>
        <taxon>Arthropoda</taxon>
        <taxon>Hexapoda</taxon>
        <taxon>Insecta</taxon>
        <taxon>Pterygota</taxon>
        <taxon>Neoptera</taxon>
        <taxon>Polyneoptera</taxon>
        <taxon>Phasmatodea</taxon>
        <taxon>Verophasmatodea</taxon>
        <taxon>Anareolatae</taxon>
        <taxon>Phasmatidae</taxon>
        <taxon>Eurycanthinae</taxon>
        <taxon>Dryococelus</taxon>
    </lineage>
</organism>
<protein>
    <submittedName>
        <fullName evidence="2">Uncharacterized protein</fullName>
    </submittedName>
</protein>
<feature type="region of interest" description="Disordered" evidence="1">
    <location>
        <begin position="1312"/>
        <end position="1332"/>
    </location>
</feature>
<sequence length="1345" mass="148668">MYSERLVDNGDAGMVIETSQNSLGVISGIHGRPITGAGIRTQVPANASLKKVEIKACIKQIEAAEHRCVRKLEYYNDKICSESCIGWAGTHEYGVLHTTLWQNARTKTRSVLHVVQSGAVLHRQLLHFNLKVEESSWTHYWHTPGAWQVDWPRGACGMACSSVVYQQDKSPQSPKGHYRAASYPHLHDRRPHVGLCADCKSFMHRKTRSNARSQQNYASNAIPPEGIFALDLAIESYAALCIREFPATRHNCEGQVSVLRISSFETCREYALVSAAVTAMDTSKIPAKIRVIILHQDKLHSTVCTGAGVDSPFVDVKPLPFWLNCTWLGHAVVRERPNFTVLNTLHECDGAARPESRREGAIRATLTRMPSVSSLLRARRAVFLSVEMSVEGAKSCAVPVVLVVVSAESVEMGVESAVKSQLGGNNMAAGNKMDKTVVEHSCVSEVKKRGRDTGDSYTLDWRLIAPTRKACSVYAVTLYCAYQICKKTTDNSSFQYCQLEHTSNACFQHRPSEHAHIAHCGTFRLECGDTGLIFSTKLHIWKLCRLDLLCVETVVNDGNIIQIDEIVKPSKDTLLCVAQDGKSSGLQFADLQITGCSASLASIVEEPGSNPGGVAPGFSHVGNSPDDVAGRRVFSGIFGFLPPLRCPLVSLNTLRSAHIYWLLRQIRRESPIPTTARTPVLLVSVLELTIVLFVHVTPDTILYFTARINTNILSERDAESMMLIYYLRPILLENSGSAFDINRQAATNRSSSLIEGSFAYFHDNATVILLWERYGDCSLGFTQGGRMHDVHTHSAPSVNVMSFGDDDINERLKTGADASSRNMNVVVAKCQNQAKIAKFLSCSGIRTKIDESPLYEWFASHPLLFYTRLYVKMGFYTLQLRPVGRAGLYCASVLTPYACKETCIAAKRDWTAMAYTLGPSLPPYEEQGKTVQRDGKKPFSLAVTTTERSAVQCCHLAAARAKLLQPAESDVTGSVTQYPLRVPDPHCGWPSEPGAATPSTHRACGHGLGDKAEYTTSRTPTDTYTRAQANWRTLDDVKPYIAVCAKELGWLDYSLLTEANRVRFTVGSPPGFSLVGIVPEDTTGWRVFSEISRFPRTCIPASLHTHIVSLSSGLKISTLIAIQISPLTQRVEYLTIKKEQTSSRAIAADLASKAIKNMWQHFTVKQKREFKLNGNETPHVVVPACGRVTYTEKKAIVNRVRMFSRPLSVKSWLLSSGHCSLRQVVEYPSVIFRKVYDDMKKEETSAGCQIRKFPARVVAPRATSASGNSVFNNRPRGGGSSTRSQGLYTSSGRWRLWAPYCLLTPEALPVRRPDERTAARGPSSTPDESLSSRELCYCDENLGEY</sequence>
<gene>
    <name evidence="2" type="ORF">PR048_032426</name>
</gene>
<comment type="caution">
    <text evidence="2">The sequence shown here is derived from an EMBL/GenBank/DDBJ whole genome shotgun (WGS) entry which is preliminary data.</text>
</comment>
<proteinExistence type="predicted"/>
<reference evidence="2 3" key="1">
    <citation type="submission" date="2023-02" db="EMBL/GenBank/DDBJ databases">
        <title>LHISI_Scaffold_Assembly.</title>
        <authorList>
            <person name="Stuart O.P."/>
            <person name="Cleave R."/>
            <person name="Magrath M.J.L."/>
            <person name="Mikheyev A.S."/>
        </authorList>
    </citation>
    <scope>NUCLEOTIDE SEQUENCE [LARGE SCALE GENOMIC DNA]</scope>
    <source>
        <strain evidence="2">Daus_M_001</strain>
        <tissue evidence="2">Leg muscle</tissue>
    </source>
</reference>
<dbReference type="EMBL" id="JARBHB010000016">
    <property type="protein sequence ID" value="KAJ8866567.1"/>
    <property type="molecule type" value="Genomic_DNA"/>
</dbReference>
<accession>A0ABQ9G3C0</accession>